<sequence>MMNNFNFKSLAISGIAIASVLVLFKTVTAYGENNLRATSLINSRYRLTLAKNLPNCEKGNSLILNIQQSGIYLNASLLPPQANADTKKQFPLSGKLRNQELHLSGKIDTSNFCQLPSAHNSPDQAITIQMSKLKNYHIPGQLKINNIPTTLEFTASPQTDQKEIPKSNSH</sequence>
<proteinExistence type="predicted"/>
<keyword evidence="2" id="KW-1185">Reference proteome</keyword>
<reference evidence="1 2" key="1">
    <citation type="journal article" date="2019" name="Genome Biol. Evol.">
        <title>Day and night: Metabolic profiles and evolutionary relationships of six axenic non-marine cyanobacteria.</title>
        <authorList>
            <person name="Will S.E."/>
            <person name="Henke P."/>
            <person name="Boedeker C."/>
            <person name="Huang S."/>
            <person name="Brinkmann H."/>
            <person name="Rohde M."/>
            <person name="Jarek M."/>
            <person name="Friedl T."/>
            <person name="Seufert S."/>
            <person name="Schumacher M."/>
            <person name="Overmann J."/>
            <person name="Neumann-Schaal M."/>
            <person name="Petersen J."/>
        </authorList>
    </citation>
    <scope>NUCLEOTIDE SEQUENCE [LARGE SCALE GENOMIC DNA]</scope>
    <source>
        <strain evidence="1 2">SAG 1403-4b</strain>
    </source>
</reference>
<evidence type="ECO:0000313" key="1">
    <source>
        <dbReference type="EMBL" id="RUS98937.1"/>
    </source>
</evidence>
<name>A0A433UYR2_ANAVA</name>
<protein>
    <submittedName>
        <fullName evidence="1">Uncharacterized protein</fullName>
    </submittedName>
</protein>
<dbReference type="EMBL" id="RSCM01000002">
    <property type="protein sequence ID" value="RUS98937.1"/>
    <property type="molecule type" value="Genomic_DNA"/>
</dbReference>
<dbReference type="Proteomes" id="UP000276103">
    <property type="component" value="Unassembled WGS sequence"/>
</dbReference>
<dbReference type="AlphaFoldDB" id="A0A433UYR2"/>
<accession>A0A433UYR2</accession>
<organism evidence="1 2">
    <name type="scientific">Trichormus variabilis SAG 1403-4b</name>
    <dbReference type="NCBI Taxonomy" id="447716"/>
    <lineage>
        <taxon>Bacteria</taxon>
        <taxon>Bacillati</taxon>
        <taxon>Cyanobacteriota</taxon>
        <taxon>Cyanophyceae</taxon>
        <taxon>Nostocales</taxon>
        <taxon>Nostocaceae</taxon>
        <taxon>Trichormus</taxon>
    </lineage>
</organism>
<dbReference type="RefSeq" id="WP_309296874.1">
    <property type="nucleotide sequence ID" value="NZ_RSCM01000002.1"/>
</dbReference>
<comment type="caution">
    <text evidence="1">The sequence shown here is derived from an EMBL/GenBank/DDBJ whole genome shotgun (WGS) entry which is preliminary data.</text>
</comment>
<gene>
    <name evidence="1" type="ORF">DSM107003_09560</name>
</gene>
<evidence type="ECO:0000313" key="2">
    <source>
        <dbReference type="Proteomes" id="UP000276103"/>
    </source>
</evidence>